<dbReference type="GO" id="GO:0016747">
    <property type="term" value="F:acyltransferase activity, transferring groups other than amino-acyl groups"/>
    <property type="evidence" value="ECO:0007669"/>
    <property type="project" value="TreeGrafter"/>
</dbReference>
<name>A0AAP0RCE3_LIQFO</name>
<proteinExistence type="inferred from homology"/>
<evidence type="ECO:0008006" key="4">
    <source>
        <dbReference type="Google" id="ProtNLM"/>
    </source>
</evidence>
<gene>
    <name evidence="2" type="ORF">L1049_022404</name>
</gene>
<dbReference type="PANTHER" id="PTHR31642:SF324">
    <property type="entry name" value="SPERMIDINE HYDROXYCINNAMOYL TRANSFERASE"/>
    <property type="match status" value="1"/>
</dbReference>
<dbReference type="Pfam" id="PF02458">
    <property type="entry name" value="Transferase"/>
    <property type="match status" value="1"/>
</dbReference>
<protein>
    <recommendedName>
        <fullName evidence="4">Spermidine hydroxycinnamoyl transferase</fullName>
    </recommendedName>
</protein>
<sequence length="172" mass="19322">MEQPTALGVCVNSRSRVQPPLPQQYFGDACLDVIATSFSGELILKPLGYASSRIRDAIEKVTDEYLRSSIDYLKYQPDLTRFQDLHALDRESTQGPFYGNPNLTVTSWLTLPIYSLDFGWGKEMYMGPGILGFDGETVILPIPDGDGSIVVALCLQVEHLEDFKKFFYEDII</sequence>
<dbReference type="AlphaFoldDB" id="A0AAP0RCE3"/>
<dbReference type="PANTHER" id="PTHR31642">
    <property type="entry name" value="TRICHOTHECENE 3-O-ACETYLTRANSFERASE"/>
    <property type="match status" value="1"/>
</dbReference>
<dbReference type="Proteomes" id="UP001415857">
    <property type="component" value="Unassembled WGS sequence"/>
</dbReference>
<dbReference type="Gene3D" id="3.30.559.10">
    <property type="entry name" value="Chloramphenicol acetyltransferase-like domain"/>
    <property type="match status" value="1"/>
</dbReference>
<accession>A0AAP0RCE3</accession>
<dbReference type="InterPro" id="IPR023213">
    <property type="entry name" value="CAT-like_dom_sf"/>
</dbReference>
<reference evidence="2 3" key="1">
    <citation type="journal article" date="2024" name="Plant J.">
        <title>Genome sequences and population genomics reveal climatic adaptation and genomic divergence between two closely related sweetgum species.</title>
        <authorList>
            <person name="Xu W.Q."/>
            <person name="Ren C.Q."/>
            <person name="Zhang X.Y."/>
            <person name="Comes H.P."/>
            <person name="Liu X.H."/>
            <person name="Li Y.G."/>
            <person name="Kettle C.J."/>
            <person name="Jalonen R."/>
            <person name="Gaisberger H."/>
            <person name="Ma Y.Z."/>
            <person name="Qiu Y.X."/>
        </authorList>
    </citation>
    <scope>NUCLEOTIDE SEQUENCE [LARGE SCALE GENOMIC DNA]</scope>
    <source>
        <strain evidence="2">Hangzhou</strain>
    </source>
</reference>
<organism evidence="2 3">
    <name type="scientific">Liquidambar formosana</name>
    <name type="common">Formosan gum</name>
    <dbReference type="NCBI Taxonomy" id="63359"/>
    <lineage>
        <taxon>Eukaryota</taxon>
        <taxon>Viridiplantae</taxon>
        <taxon>Streptophyta</taxon>
        <taxon>Embryophyta</taxon>
        <taxon>Tracheophyta</taxon>
        <taxon>Spermatophyta</taxon>
        <taxon>Magnoliopsida</taxon>
        <taxon>eudicotyledons</taxon>
        <taxon>Gunneridae</taxon>
        <taxon>Pentapetalae</taxon>
        <taxon>Saxifragales</taxon>
        <taxon>Altingiaceae</taxon>
        <taxon>Liquidambar</taxon>
    </lineage>
</organism>
<evidence type="ECO:0000313" key="2">
    <source>
        <dbReference type="EMBL" id="KAK9275145.1"/>
    </source>
</evidence>
<keyword evidence="3" id="KW-1185">Reference proteome</keyword>
<comment type="similarity">
    <text evidence="1">Belongs to the plant acyltransferase family.</text>
</comment>
<evidence type="ECO:0000313" key="3">
    <source>
        <dbReference type="Proteomes" id="UP001415857"/>
    </source>
</evidence>
<dbReference type="EMBL" id="JBBPBK010000011">
    <property type="protein sequence ID" value="KAK9275145.1"/>
    <property type="molecule type" value="Genomic_DNA"/>
</dbReference>
<dbReference type="InterPro" id="IPR050317">
    <property type="entry name" value="Plant_Fungal_Acyltransferase"/>
</dbReference>
<evidence type="ECO:0000256" key="1">
    <source>
        <dbReference type="ARBA" id="ARBA00009861"/>
    </source>
</evidence>
<comment type="caution">
    <text evidence="2">The sequence shown here is derived from an EMBL/GenBank/DDBJ whole genome shotgun (WGS) entry which is preliminary data.</text>
</comment>